<keyword evidence="2" id="KW-0479">Metal-binding</keyword>
<accession>A0A6J6NJ15</accession>
<evidence type="ECO:0000256" key="4">
    <source>
        <dbReference type="ARBA" id="ARBA00023014"/>
    </source>
</evidence>
<sequence length="195" mass="20835">MEGISRRTWIFGLLTAVAGILAGPARAASGPTLLPRRAGQTVIWRGRKYTAIKSGKKFVWDKGVALPAAQPSATPTPSASRTVKSQMGEIVLASTSAVAMGESKIIGYKDLLGVTKNYVVTRTSDGLRAFDTTCTHEGCAVELAANQLACFCHLSYFDRMNGEALSGPARKPLLSYPVRESNGQILVTDKIYSLV</sequence>
<evidence type="ECO:0000256" key="2">
    <source>
        <dbReference type="ARBA" id="ARBA00022723"/>
    </source>
</evidence>
<proteinExistence type="predicted"/>
<keyword evidence="3" id="KW-0408">Iron</keyword>
<evidence type="ECO:0000259" key="5">
    <source>
        <dbReference type="PROSITE" id="PS51296"/>
    </source>
</evidence>
<organism evidence="6">
    <name type="scientific">freshwater metagenome</name>
    <dbReference type="NCBI Taxonomy" id="449393"/>
    <lineage>
        <taxon>unclassified sequences</taxon>
        <taxon>metagenomes</taxon>
        <taxon>ecological metagenomes</taxon>
    </lineage>
</organism>
<feature type="domain" description="Rieske" evidence="5">
    <location>
        <begin position="97"/>
        <end position="187"/>
    </location>
</feature>
<dbReference type="EMBL" id="CAEZXB010000040">
    <property type="protein sequence ID" value="CAB4686262.1"/>
    <property type="molecule type" value="Genomic_DNA"/>
</dbReference>
<evidence type="ECO:0000256" key="3">
    <source>
        <dbReference type="ARBA" id="ARBA00023004"/>
    </source>
</evidence>
<dbReference type="GO" id="GO:0051537">
    <property type="term" value="F:2 iron, 2 sulfur cluster binding"/>
    <property type="evidence" value="ECO:0007669"/>
    <property type="project" value="UniProtKB-KW"/>
</dbReference>
<dbReference type="PROSITE" id="PS51318">
    <property type="entry name" value="TAT"/>
    <property type="match status" value="1"/>
</dbReference>
<name>A0A6J6NJ15_9ZZZZ</name>
<dbReference type="InterPro" id="IPR036922">
    <property type="entry name" value="Rieske_2Fe-2S_sf"/>
</dbReference>
<dbReference type="Gene3D" id="2.102.10.10">
    <property type="entry name" value="Rieske [2Fe-2S] iron-sulphur domain"/>
    <property type="match status" value="1"/>
</dbReference>
<dbReference type="CDD" id="cd03467">
    <property type="entry name" value="Rieske"/>
    <property type="match status" value="1"/>
</dbReference>
<gene>
    <name evidence="6" type="ORF">UFOPK2342_01503</name>
</gene>
<dbReference type="InterPro" id="IPR006311">
    <property type="entry name" value="TAT_signal"/>
</dbReference>
<dbReference type="AlphaFoldDB" id="A0A6J6NJ15"/>
<keyword evidence="4" id="KW-0411">Iron-sulfur</keyword>
<dbReference type="SUPFAM" id="SSF50022">
    <property type="entry name" value="ISP domain"/>
    <property type="match status" value="1"/>
</dbReference>
<dbReference type="PROSITE" id="PS51296">
    <property type="entry name" value="RIESKE"/>
    <property type="match status" value="1"/>
</dbReference>
<dbReference type="GO" id="GO:0046872">
    <property type="term" value="F:metal ion binding"/>
    <property type="evidence" value="ECO:0007669"/>
    <property type="project" value="UniProtKB-KW"/>
</dbReference>
<dbReference type="InterPro" id="IPR017941">
    <property type="entry name" value="Rieske_2Fe-2S"/>
</dbReference>
<keyword evidence="1" id="KW-0001">2Fe-2S</keyword>
<evidence type="ECO:0000313" key="6">
    <source>
        <dbReference type="EMBL" id="CAB4686262.1"/>
    </source>
</evidence>
<protein>
    <submittedName>
        <fullName evidence="6">Unannotated protein</fullName>
    </submittedName>
</protein>
<dbReference type="Pfam" id="PF00355">
    <property type="entry name" value="Rieske"/>
    <property type="match status" value="1"/>
</dbReference>
<reference evidence="6" key="1">
    <citation type="submission" date="2020-05" db="EMBL/GenBank/DDBJ databases">
        <authorList>
            <person name="Chiriac C."/>
            <person name="Salcher M."/>
            <person name="Ghai R."/>
            <person name="Kavagutti S V."/>
        </authorList>
    </citation>
    <scope>NUCLEOTIDE SEQUENCE</scope>
</reference>
<evidence type="ECO:0000256" key="1">
    <source>
        <dbReference type="ARBA" id="ARBA00022714"/>
    </source>
</evidence>